<dbReference type="AlphaFoldDB" id="A0A5B9QL90"/>
<dbReference type="KEGG" id="bgok:Pr1d_51740"/>
<accession>A0A5B9QL90</accession>
<dbReference type="Proteomes" id="UP000323917">
    <property type="component" value="Chromosome"/>
</dbReference>
<sequence length="259" mass="29431">MPTTIEKQLETLQEFIDSRGVDLRIDREAGVLTGVKLLGLSSRNGRTYREAALEQAMPLYEEARVNVNHPKEGPLAPRDYQDRLGTIRGVEFRAGEGLFGNLHFNPRHALAEQLVWDAEHNPRNVGFSHNVQARTSRTDAGLVVEEITRVQSVDLVADPATTQGLFEQKKVFEKPAKVQWDSLTLETLRLHRPDLLAEIEAHTLEEQVLPRIAELERRLDVVTGPRSRDQLALVESNRRQEANPRDFARSLRIVGRNER</sequence>
<name>A0A5B9QL90_9BACT</name>
<reference evidence="1 2" key="1">
    <citation type="submission" date="2019-08" db="EMBL/GenBank/DDBJ databases">
        <title>Deep-cultivation of Planctomycetes and their phenomic and genomic characterization uncovers novel biology.</title>
        <authorList>
            <person name="Wiegand S."/>
            <person name="Jogler M."/>
            <person name="Boedeker C."/>
            <person name="Pinto D."/>
            <person name="Vollmers J."/>
            <person name="Rivas-Marin E."/>
            <person name="Kohn T."/>
            <person name="Peeters S.H."/>
            <person name="Heuer A."/>
            <person name="Rast P."/>
            <person name="Oberbeckmann S."/>
            <person name="Bunk B."/>
            <person name="Jeske O."/>
            <person name="Meyerdierks A."/>
            <person name="Storesund J.E."/>
            <person name="Kallscheuer N."/>
            <person name="Luecker S."/>
            <person name="Lage O.M."/>
            <person name="Pohl T."/>
            <person name="Merkel B.J."/>
            <person name="Hornburger P."/>
            <person name="Mueller R.-W."/>
            <person name="Bruemmer F."/>
            <person name="Labrenz M."/>
            <person name="Spormann A.M."/>
            <person name="Op den Camp H."/>
            <person name="Overmann J."/>
            <person name="Amann R."/>
            <person name="Jetten M.S.M."/>
            <person name="Mascher T."/>
            <person name="Medema M.H."/>
            <person name="Devos D.P."/>
            <person name="Kaster A.-K."/>
            <person name="Ovreas L."/>
            <person name="Rohde M."/>
            <person name="Galperin M.Y."/>
            <person name="Jogler C."/>
        </authorList>
    </citation>
    <scope>NUCLEOTIDE SEQUENCE [LARGE SCALE GENOMIC DNA]</scope>
    <source>
        <strain evidence="1 2">Pr1d</strain>
    </source>
</reference>
<evidence type="ECO:0000313" key="2">
    <source>
        <dbReference type="Proteomes" id="UP000323917"/>
    </source>
</evidence>
<gene>
    <name evidence="1" type="ORF">Pr1d_51740</name>
</gene>
<keyword evidence="2" id="KW-1185">Reference proteome</keyword>
<proteinExistence type="predicted"/>
<protein>
    <submittedName>
        <fullName evidence="1">Uncharacterized protein</fullName>
    </submittedName>
</protein>
<dbReference type="EMBL" id="CP042913">
    <property type="protein sequence ID" value="QEG37826.1"/>
    <property type="molecule type" value="Genomic_DNA"/>
</dbReference>
<dbReference type="RefSeq" id="WP_148076002.1">
    <property type="nucleotide sequence ID" value="NZ_CP042913.1"/>
</dbReference>
<dbReference type="OrthoDB" id="291901at2"/>
<organism evidence="1 2">
    <name type="scientific">Bythopirellula goksoeyrii</name>
    <dbReference type="NCBI Taxonomy" id="1400387"/>
    <lineage>
        <taxon>Bacteria</taxon>
        <taxon>Pseudomonadati</taxon>
        <taxon>Planctomycetota</taxon>
        <taxon>Planctomycetia</taxon>
        <taxon>Pirellulales</taxon>
        <taxon>Lacipirellulaceae</taxon>
        <taxon>Bythopirellula</taxon>
    </lineage>
</organism>
<evidence type="ECO:0000313" key="1">
    <source>
        <dbReference type="EMBL" id="QEG37826.1"/>
    </source>
</evidence>